<dbReference type="GO" id="GO:0006302">
    <property type="term" value="P:double-strand break repair"/>
    <property type="evidence" value="ECO:0007669"/>
    <property type="project" value="InterPro"/>
</dbReference>
<organism evidence="3">
    <name type="scientific">mine drainage metagenome</name>
    <dbReference type="NCBI Taxonomy" id="410659"/>
    <lineage>
        <taxon>unclassified sequences</taxon>
        <taxon>metagenomes</taxon>
        <taxon>ecological metagenomes</taxon>
    </lineage>
</organism>
<evidence type="ECO:0000259" key="2">
    <source>
        <dbReference type="Pfam" id="PF13476"/>
    </source>
</evidence>
<dbReference type="InterPro" id="IPR051396">
    <property type="entry name" value="Bact_Antivir_Def_Nuclease"/>
</dbReference>
<evidence type="ECO:0000313" key="3">
    <source>
        <dbReference type="EMBL" id="OIQ99480.1"/>
    </source>
</evidence>
<dbReference type="Pfam" id="PF13304">
    <property type="entry name" value="AAA_21"/>
    <property type="match status" value="1"/>
</dbReference>
<dbReference type="GO" id="GO:0005524">
    <property type="term" value="F:ATP binding"/>
    <property type="evidence" value="ECO:0007669"/>
    <property type="project" value="UniProtKB-KW"/>
</dbReference>
<dbReference type="InterPro" id="IPR038729">
    <property type="entry name" value="Rad50/SbcC_AAA"/>
</dbReference>
<dbReference type="EMBL" id="MLJW01000105">
    <property type="protein sequence ID" value="OIQ99480.1"/>
    <property type="molecule type" value="Genomic_DNA"/>
</dbReference>
<dbReference type="InterPro" id="IPR027417">
    <property type="entry name" value="P-loop_NTPase"/>
</dbReference>
<dbReference type="PANTHER" id="PTHR43581">
    <property type="entry name" value="ATP/GTP PHOSPHATASE"/>
    <property type="match status" value="1"/>
</dbReference>
<dbReference type="CDD" id="cd00267">
    <property type="entry name" value="ABC_ATPase"/>
    <property type="match status" value="1"/>
</dbReference>
<reference evidence="3" key="1">
    <citation type="submission" date="2016-10" db="EMBL/GenBank/DDBJ databases">
        <title>Sequence of Gallionella enrichment culture.</title>
        <authorList>
            <person name="Poehlein A."/>
            <person name="Muehling M."/>
            <person name="Daniel R."/>
        </authorList>
    </citation>
    <scope>NUCLEOTIDE SEQUENCE</scope>
</reference>
<feature type="domain" description="Rad50/SbcC-type AAA" evidence="2">
    <location>
        <begin position="6"/>
        <end position="45"/>
    </location>
</feature>
<feature type="domain" description="ATPase AAA-type core" evidence="1">
    <location>
        <begin position="246"/>
        <end position="323"/>
    </location>
</feature>
<comment type="caution">
    <text evidence="3">The sequence shown here is derived from an EMBL/GenBank/DDBJ whole genome shotgun (WGS) entry which is preliminary data.</text>
</comment>
<keyword evidence="3" id="KW-0067">ATP-binding</keyword>
<keyword evidence="3" id="KW-0547">Nucleotide-binding</keyword>
<dbReference type="GO" id="GO:0016887">
    <property type="term" value="F:ATP hydrolysis activity"/>
    <property type="evidence" value="ECO:0007669"/>
    <property type="project" value="InterPro"/>
</dbReference>
<proteinExistence type="predicted"/>
<sequence length="534" mass="59417">MSTQGKLTLRNYRCFDWENPAVLEFGNGFTAFVGPNNSGKSAALRSVYELRNLFGNFIGLVGQNAGFQPQGTTDVAELSNDSDPTKFQCEIEITEYERPQPNHASIAIAVTLECRNQLVTIIKIKAISHTGEFVQYDGPPTQQGIVSINATRVGWPYPNGPIDLTDLNNFAGELYRSKYFPAFRNAINEGASNYYDLPVGTALVATWDQWKAGSLRSQKIAISRVEDEIAALLGFKSLQINADQSGKTLDINIDGRPQKLYEVGAGVAQLIIVLAAALVHKPPYILIDEPELSLHPALQLSFLATLGSYATKGLLYSTHSISLARSTAQRIYAVKKIKNGSSKMHPFGDNVINFGSWLGELSYSSRVDLGCEGLLLVEGPTDVLFFQEFLRKIQKDHKYVLMQLGGSSLINAGVAQHLSELHRIIDPSKIRVFIDSEKESVDAPLAADRVAFVNECNKIGIKVQVSERRATENYFERNGIQKALMSTEYKPLEHYQKLKDAPKHWHKSNNWRIARETEFKDIEKTDLGQFLLSL</sequence>
<accession>A0A1J5RT63</accession>
<dbReference type="SUPFAM" id="SSF52540">
    <property type="entry name" value="P-loop containing nucleoside triphosphate hydrolases"/>
    <property type="match status" value="1"/>
</dbReference>
<dbReference type="Gene3D" id="3.40.50.300">
    <property type="entry name" value="P-loop containing nucleotide triphosphate hydrolases"/>
    <property type="match status" value="2"/>
</dbReference>
<dbReference type="InterPro" id="IPR003959">
    <property type="entry name" value="ATPase_AAA_core"/>
</dbReference>
<evidence type="ECO:0000259" key="1">
    <source>
        <dbReference type="Pfam" id="PF13304"/>
    </source>
</evidence>
<dbReference type="PANTHER" id="PTHR43581:SF2">
    <property type="entry name" value="EXCINUCLEASE ATPASE SUBUNIT"/>
    <property type="match status" value="1"/>
</dbReference>
<name>A0A1J5RT63_9ZZZZ</name>
<protein>
    <submittedName>
        <fullName evidence="3">Putative amino-acid ABC transporter ATP-binding protein YecC</fullName>
    </submittedName>
</protein>
<gene>
    <name evidence="3" type="ORF">GALL_184170</name>
</gene>
<dbReference type="AlphaFoldDB" id="A0A1J5RT63"/>
<dbReference type="Pfam" id="PF13476">
    <property type="entry name" value="AAA_23"/>
    <property type="match status" value="1"/>
</dbReference>